<dbReference type="InterPro" id="IPR036770">
    <property type="entry name" value="Ankyrin_rpt-contain_sf"/>
</dbReference>
<organism evidence="1 2">
    <name type="scientific">Tritrichomonas musculus</name>
    <dbReference type="NCBI Taxonomy" id="1915356"/>
    <lineage>
        <taxon>Eukaryota</taxon>
        <taxon>Metamonada</taxon>
        <taxon>Parabasalia</taxon>
        <taxon>Tritrichomonadida</taxon>
        <taxon>Tritrichomonadidae</taxon>
        <taxon>Tritrichomonas</taxon>
    </lineage>
</organism>
<name>A0ABR2KM37_9EUKA</name>
<reference evidence="1 2" key="1">
    <citation type="submission" date="2024-04" db="EMBL/GenBank/DDBJ databases">
        <title>Tritrichomonas musculus Genome.</title>
        <authorList>
            <person name="Alves-Ferreira E."/>
            <person name="Grigg M."/>
            <person name="Lorenzi H."/>
            <person name="Galac M."/>
        </authorList>
    </citation>
    <scope>NUCLEOTIDE SEQUENCE [LARGE SCALE GENOMIC DNA]</scope>
    <source>
        <strain evidence="1 2">EAF2021</strain>
    </source>
</reference>
<evidence type="ECO:0000313" key="1">
    <source>
        <dbReference type="EMBL" id="KAK8892199.1"/>
    </source>
</evidence>
<dbReference type="InterPro" id="IPR002110">
    <property type="entry name" value="Ankyrin_rpt"/>
</dbReference>
<sequence>MSDMLDIIEQGDAEALISLLKKCHDDDEPIRALFSVIDRNKIEIVKHLLKYEKTDINKLHQHYIYKETELFLAIENNNIEIVKLLLYNEKIDVDQYFFQRSQILVLDNRISNRVNIRIHV</sequence>
<dbReference type="Gene3D" id="1.25.40.20">
    <property type="entry name" value="Ankyrin repeat-containing domain"/>
    <property type="match status" value="1"/>
</dbReference>
<dbReference type="EMBL" id="JAPFFF010000004">
    <property type="protein sequence ID" value="KAK8892199.1"/>
    <property type="molecule type" value="Genomic_DNA"/>
</dbReference>
<gene>
    <name evidence="1" type="ORF">M9Y10_029422</name>
</gene>
<comment type="caution">
    <text evidence="1">The sequence shown here is derived from an EMBL/GenBank/DDBJ whole genome shotgun (WGS) entry which is preliminary data.</text>
</comment>
<evidence type="ECO:0000313" key="2">
    <source>
        <dbReference type="Proteomes" id="UP001470230"/>
    </source>
</evidence>
<dbReference type="Proteomes" id="UP001470230">
    <property type="component" value="Unassembled WGS sequence"/>
</dbReference>
<evidence type="ECO:0008006" key="3">
    <source>
        <dbReference type="Google" id="ProtNLM"/>
    </source>
</evidence>
<dbReference type="SMART" id="SM00248">
    <property type="entry name" value="ANK"/>
    <property type="match status" value="2"/>
</dbReference>
<accession>A0ABR2KM37</accession>
<dbReference type="SUPFAM" id="SSF48403">
    <property type="entry name" value="Ankyrin repeat"/>
    <property type="match status" value="1"/>
</dbReference>
<protein>
    <recommendedName>
        <fullName evidence="3">Ankyrin repeat protein</fullName>
    </recommendedName>
</protein>
<dbReference type="Pfam" id="PF12796">
    <property type="entry name" value="Ank_2"/>
    <property type="match status" value="1"/>
</dbReference>
<keyword evidence="2" id="KW-1185">Reference proteome</keyword>
<proteinExistence type="predicted"/>